<reference evidence="2 3" key="1">
    <citation type="submission" date="2020-08" db="EMBL/GenBank/DDBJ databases">
        <authorList>
            <person name="Mo P."/>
        </authorList>
    </citation>
    <scope>NUCLEOTIDE SEQUENCE [LARGE SCALE GENOMIC DNA]</scope>
    <source>
        <strain evidence="2 3">CGMCC 4.1532</strain>
    </source>
</reference>
<proteinExistence type="predicted"/>
<evidence type="ECO:0000256" key="1">
    <source>
        <dbReference type="SAM" id="MobiDB-lite"/>
    </source>
</evidence>
<sequence length="96" mass="10841">MEMAVLAERLTLTVAPDLASWRYLGTDASSERTTTAHQDVAAQRDPATPRDLSPAPEHRYRSGHHPRPVRTRHRPCESHPHPWRCGRPAHNRALPA</sequence>
<evidence type="ECO:0000313" key="3">
    <source>
        <dbReference type="Proteomes" id="UP000515728"/>
    </source>
</evidence>
<feature type="compositionally biased region" description="Polar residues" evidence="1">
    <location>
        <begin position="27"/>
        <end position="37"/>
    </location>
</feature>
<dbReference type="Proteomes" id="UP000515728">
    <property type="component" value="Chromosome"/>
</dbReference>
<protein>
    <submittedName>
        <fullName evidence="2">Uncharacterized protein</fullName>
    </submittedName>
</protein>
<keyword evidence="3" id="KW-1185">Reference proteome</keyword>
<dbReference type="EMBL" id="CP060131">
    <property type="protein sequence ID" value="QNG56001.1"/>
    <property type="molecule type" value="Genomic_DNA"/>
</dbReference>
<dbReference type="AlphaFoldDB" id="A0A7G7MT90"/>
<name>A0A7G7MT90_9PSEU</name>
<dbReference type="KEGG" id="ppel:H6H00_28600"/>
<gene>
    <name evidence="2" type="ORF">H6H00_28600</name>
</gene>
<feature type="compositionally biased region" description="Basic residues" evidence="1">
    <location>
        <begin position="81"/>
        <end position="90"/>
    </location>
</feature>
<feature type="region of interest" description="Disordered" evidence="1">
    <location>
        <begin position="27"/>
        <end position="96"/>
    </location>
</feature>
<feature type="compositionally biased region" description="Basic residues" evidence="1">
    <location>
        <begin position="61"/>
        <end position="73"/>
    </location>
</feature>
<dbReference type="RefSeq" id="WP_185722930.1">
    <property type="nucleotide sequence ID" value="NZ_BAAAWI010000001.1"/>
</dbReference>
<evidence type="ECO:0000313" key="2">
    <source>
        <dbReference type="EMBL" id="QNG56001.1"/>
    </source>
</evidence>
<organism evidence="2 3">
    <name type="scientific">Pseudonocardia petroleophila</name>
    <dbReference type="NCBI Taxonomy" id="37331"/>
    <lineage>
        <taxon>Bacteria</taxon>
        <taxon>Bacillati</taxon>
        <taxon>Actinomycetota</taxon>
        <taxon>Actinomycetes</taxon>
        <taxon>Pseudonocardiales</taxon>
        <taxon>Pseudonocardiaceae</taxon>
        <taxon>Pseudonocardia</taxon>
    </lineage>
</organism>
<accession>A0A7G7MT90</accession>